<evidence type="ECO:0000313" key="2">
    <source>
        <dbReference type="Proteomes" id="UP000035682"/>
    </source>
</evidence>
<dbReference type="Proteomes" id="UP000035682">
    <property type="component" value="Unplaced"/>
</dbReference>
<dbReference type="EMBL" id="LN609529">
    <property type="protein sequence ID" value="CEF69596.1"/>
    <property type="molecule type" value="Genomic_DNA"/>
</dbReference>
<reference evidence="3" key="2">
    <citation type="submission" date="2020-12" db="UniProtKB">
        <authorList>
            <consortium name="WormBaseParasite"/>
        </authorList>
    </citation>
    <scope>IDENTIFICATION</scope>
</reference>
<dbReference type="WBParaSite" id="SRAE_2000424400.1">
    <property type="protein sequence ID" value="SRAE_2000424400.1"/>
    <property type="gene ID" value="WBGene00264473"/>
</dbReference>
<keyword evidence="2" id="KW-1185">Reference proteome</keyword>
<sequence length="73" mass="8333">MSSDENKKSGIYQAADKIVNMLFKTNENDDDKDVEIMQAMLDMVLMNTTSINNDCNKIKEEKVLENDSRNGED</sequence>
<dbReference type="AlphaFoldDB" id="A0A090LPW6"/>
<protein>
    <submittedName>
        <fullName evidence="1 3">Uncharacterized protein</fullName>
    </submittedName>
</protein>
<dbReference type="CTD" id="36381966"/>
<evidence type="ECO:0000313" key="3">
    <source>
        <dbReference type="WBParaSite" id="SRAE_2000424400.1"/>
    </source>
</evidence>
<name>A0A090LPW6_STRRB</name>
<organism evidence="1">
    <name type="scientific">Strongyloides ratti</name>
    <name type="common">Parasitic roundworm</name>
    <dbReference type="NCBI Taxonomy" id="34506"/>
    <lineage>
        <taxon>Eukaryota</taxon>
        <taxon>Metazoa</taxon>
        <taxon>Ecdysozoa</taxon>
        <taxon>Nematoda</taxon>
        <taxon>Chromadorea</taxon>
        <taxon>Rhabditida</taxon>
        <taxon>Tylenchina</taxon>
        <taxon>Panagrolaimomorpha</taxon>
        <taxon>Strongyloidoidea</taxon>
        <taxon>Strongyloididae</taxon>
        <taxon>Strongyloides</taxon>
    </lineage>
</organism>
<dbReference type="WormBase" id="SRAE_2000424400">
    <property type="protein sequence ID" value="SRP10301"/>
    <property type="gene ID" value="WBGene00264473"/>
</dbReference>
<gene>
    <name evidence="1 3 4" type="ORF">SRAE_2000424400</name>
</gene>
<evidence type="ECO:0000313" key="4">
    <source>
        <dbReference type="WormBase" id="SRAE_2000424400"/>
    </source>
</evidence>
<evidence type="ECO:0000313" key="1">
    <source>
        <dbReference type="EMBL" id="CEF69596.1"/>
    </source>
</evidence>
<accession>A0A090LPW6</accession>
<dbReference type="RefSeq" id="XP_024508795.1">
    <property type="nucleotide sequence ID" value="XM_024643090.1"/>
</dbReference>
<dbReference type="GeneID" id="36381966"/>
<proteinExistence type="predicted"/>
<reference evidence="1 2" key="1">
    <citation type="submission" date="2014-09" db="EMBL/GenBank/DDBJ databases">
        <authorList>
            <person name="Martin A.A."/>
        </authorList>
    </citation>
    <scope>NUCLEOTIDE SEQUENCE</scope>
    <source>
        <strain evidence="2">ED321</strain>
        <strain evidence="1">ED321 Heterogonic</strain>
    </source>
</reference>